<dbReference type="Proteomes" id="UP001652628">
    <property type="component" value="Chromosome 3"/>
</dbReference>
<protein>
    <submittedName>
        <fullName evidence="2">LOW QUALITY PROTEIN: uncharacterized protein</fullName>
    </submittedName>
</protein>
<dbReference type="GeneID" id="108020083"/>
<evidence type="ECO:0000313" key="2">
    <source>
        <dbReference type="RefSeq" id="XP_065720439.2"/>
    </source>
</evidence>
<reference evidence="2" key="1">
    <citation type="submission" date="2025-08" db="UniProtKB">
        <authorList>
            <consortium name="RefSeq"/>
        </authorList>
    </citation>
    <scope>IDENTIFICATION</scope>
</reference>
<sequence length="106" mass="12168">MTHCRPVWACTIKVSVAAMSGDPAPHLTLSFTPRMPLSHFPGRLVHTSNATYYSDLFCLSIKPKVKRKRYSEEQIKYLQKSCVNYLMSMKNPREGSILSWIYIINS</sequence>
<dbReference type="RefSeq" id="XP_065720439.2">
    <property type="nucleotide sequence ID" value="XM_065864367.2"/>
</dbReference>
<proteinExistence type="predicted"/>
<name>A0AB40D8G3_DROSZ</name>
<dbReference type="AlphaFoldDB" id="A0AB40D8G3"/>
<organism evidence="1 2">
    <name type="scientific">Drosophila suzukii</name>
    <name type="common">Spotted-wing drosophila fruit fly</name>
    <dbReference type="NCBI Taxonomy" id="28584"/>
    <lineage>
        <taxon>Eukaryota</taxon>
        <taxon>Metazoa</taxon>
        <taxon>Ecdysozoa</taxon>
        <taxon>Arthropoda</taxon>
        <taxon>Hexapoda</taxon>
        <taxon>Insecta</taxon>
        <taxon>Pterygota</taxon>
        <taxon>Neoptera</taxon>
        <taxon>Endopterygota</taxon>
        <taxon>Diptera</taxon>
        <taxon>Brachycera</taxon>
        <taxon>Muscomorpha</taxon>
        <taxon>Ephydroidea</taxon>
        <taxon>Drosophilidae</taxon>
        <taxon>Drosophila</taxon>
        <taxon>Sophophora</taxon>
    </lineage>
</organism>
<keyword evidence="1" id="KW-1185">Reference proteome</keyword>
<gene>
    <name evidence="2" type="primary">LOC108020083</name>
</gene>
<evidence type="ECO:0000313" key="1">
    <source>
        <dbReference type="Proteomes" id="UP001652628"/>
    </source>
</evidence>
<accession>A0AB40D8G3</accession>